<reference evidence="3" key="1">
    <citation type="submission" date="2021-01" db="EMBL/GenBank/DDBJ databases">
        <authorList>
            <person name="Corre E."/>
            <person name="Pelletier E."/>
            <person name="Niang G."/>
            <person name="Scheremetjew M."/>
            <person name="Finn R."/>
            <person name="Kale V."/>
            <person name="Holt S."/>
            <person name="Cochrane G."/>
            <person name="Meng A."/>
            <person name="Brown T."/>
            <person name="Cohen L."/>
        </authorList>
    </citation>
    <scope>NUCLEOTIDE SEQUENCE</scope>
    <source>
        <strain evidence="3">MM31A-1</strain>
    </source>
</reference>
<feature type="chain" id="PRO_5031225986" evidence="2">
    <location>
        <begin position="22"/>
        <end position="276"/>
    </location>
</feature>
<feature type="signal peptide" evidence="2">
    <location>
        <begin position="1"/>
        <end position="21"/>
    </location>
</feature>
<dbReference type="EMBL" id="HBIO01000380">
    <property type="protein sequence ID" value="CAE0455434.1"/>
    <property type="molecule type" value="Transcribed_RNA"/>
</dbReference>
<accession>A0A7S3PU68</accession>
<sequence length="276" mass="30637">MYISKWTILSSLVFAKYLTHAASESLSAEHTKVLHFERSPSDEIVENRVMEETIDQPNKSTVTRASEEINPDTTSDPDDSGTKDDADGRQEGIREENAEMEQAEKETAEEKTDQDLTQSNGEGRSPVPLLMLGILFSLFMLWKRLHDGGGLKSDRWVVGHNGNEDYDAGYDPDSFSSRQEMAPLNNEDEWAWEDNARRDLEMGSGAKREELQAALEMPTPTLGIKSIKINGAKGLGKEMKVTPVHTRTNTSAAAISKRPVVSSVGKYLLDGIFPFS</sequence>
<evidence type="ECO:0000256" key="2">
    <source>
        <dbReference type="SAM" id="SignalP"/>
    </source>
</evidence>
<feature type="compositionally biased region" description="Polar residues" evidence="1">
    <location>
        <begin position="55"/>
        <end position="64"/>
    </location>
</feature>
<keyword evidence="2" id="KW-0732">Signal</keyword>
<organism evidence="3">
    <name type="scientific">Chaetoceros debilis</name>
    <dbReference type="NCBI Taxonomy" id="122233"/>
    <lineage>
        <taxon>Eukaryota</taxon>
        <taxon>Sar</taxon>
        <taxon>Stramenopiles</taxon>
        <taxon>Ochrophyta</taxon>
        <taxon>Bacillariophyta</taxon>
        <taxon>Coscinodiscophyceae</taxon>
        <taxon>Chaetocerotophycidae</taxon>
        <taxon>Chaetocerotales</taxon>
        <taxon>Chaetocerotaceae</taxon>
        <taxon>Chaetoceros</taxon>
    </lineage>
</organism>
<feature type="compositionally biased region" description="Basic and acidic residues" evidence="1">
    <location>
        <begin position="80"/>
        <end position="114"/>
    </location>
</feature>
<protein>
    <submittedName>
        <fullName evidence="3">Uncharacterized protein</fullName>
    </submittedName>
</protein>
<dbReference type="AlphaFoldDB" id="A0A7S3PU68"/>
<proteinExistence type="predicted"/>
<feature type="region of interest" description="Disordered" evidence="1">
    <location>
        <begin position="44"/>
        <end position="125"/>
    </location>
</feature>
<evidence type="ECO:0000256" key="1">
    <source>
        <dbReference type="SAM" id="MobiDB-lite"/>
    </source>
</evidence>
<name>A0A7S3PU68_9STRA</name>
<gene>
    <name evidence="3" type="ORF">CDEB00056_LOCUS275</name>
</gene>
<evidence type="ECO:0000313" key="3">
    <source>
        <dbReference type="EMBL" id="CAE0455434.1"/>
    </source>
</evidence>